<accession>A0A917AMK4</accession>
<comment type="caution">
    <text evidence="5">The sequence shown here is derived from an EMBL/GenBank/DDBJ whole genome shotgun (WGS) entry which is preliminary data.</text>
</comment>
<dbReference type="Pfam" id="PF01965">
    <property type="entry name" value="DJ-1_PfpI"/>
    <property type="match status" value="1"/>
</dbReference>
<evidence type="ECO:0000256" key="3">
    <source>
        <dbReference type="ARBA" id="ARBA00023163"/>
    </source>
</evidence>
<dbReference type="SUPFAM" id="SSF52317">
    <property type="entry name" value="Class I glutamine amidotransferase-like"/>
    <property type="match status" value="1"/>
</dbReference>
<evidence type="ECO:0000313" key="5">
    <source>
        <dbReference type="EMBL" id="GGE62068.1"/>
    </source>
</evidence>
<evidence type="ECO:0000259" key="4">
    <source>
        <dbReference type="PROSITE" id="PS01124"/>
    </source>
</evidence>
<dbReference type="InterPro" id="IPR029062">
    <property type="entry name" value="Class_I_gatase-like"/>
</dbReference>
<dbReference type="GO" id="GO:0003700">
    <property type="term" value="F:DNA-binding transcription factor activity"/>
    <property type="evidence" value="ECO:0007669"/>
    <property type="project" value="InterPro"/>
</dbReference>
<evidence type="ECO:0000256" key="2">
    <source>
        <dbReference type="ARBA" id="ARBA00023125"/>
    </source>
</evidence>
<sequence>MAATIAFLMLPDFALLSASSAIEPLRAANGISGEHLYDICYVSAQGGLVRSSCGGLFETIPMADLPEDTQQLFVVAGGNPFQLNTRAEAAFLRQRARHGLALGGISGGSIILARAGLLENRRCTVHWEHMQAMREEFPDLLLEKRLFVLDRDRATCAGGIAPLDMMHALIRADHGAGLAAAVSDWFIHTRVRLADEAQRLAETEETSLHPVVGNVLRLMDDHIADPLSVEQLARLSGVSARQLQRYFHEDLNCSVVQHYSRLRLAKADELLRQTKLSVAEISEVVGFSNQSNFARAFREVYHVSPRKRRQEI</sequence>
<keyword evidence="1" id="KW-0805">Transcription regulation</keyword>
<dbReference type="Gene3D" id="3.40.50.880">
    <property type="match status" value="1"/>
</dbReference>
<dbReference type="RefSeq" id="WP_229666230.1">
    <property type="nucleotide sequence ID" value="NZ_BMKN01000003.1"/>
</dbReference>
<feature type="domain" description="HTH araC/xylS-type" evidence="4">
    <location>
        <begin position="213"/>
        <end position="311"/>
    </location>
</feature>
<dbReference type="PANTHER" id="PTHR43130">
    <property type="entry name" value="ARAC-FAMILY TRANSCRIPTIONAL REGULATOR"/>
    <property type="match status" value="1"/>
</dbReference>
<dbReference type="PROSITE" id="PS01124">
    <property type="entry name" value="HTH_ARAC_FAMILY_2"/>
    <property type="match status" value="1"/>
</dbReference>
<dbReference type="InterPro" id="IPR018060">
    <property type="entry name" value="HTH_AraC"/>
</dbReference>
<dbReference type="PANTHER" id="PTHR43130:SF3">
    <property type="entry name" value="HTH-TYPE TRANSCRIPTIONAL REGULATOR RV1931C"/>
    <property type="match status" value="1"/>
</dbReference>
<dbReference type="InterPro" id="IPR009057">
    <property type="entry name" value="Homeodomain-like_sf"/>
</dbReference>
<dbReference type="AlphaFoldDB" id="A0A917AMK4"/>
<proteinExistence type="predicted"/>
<dbReference type="InterPro" id="IPR052158">
    <property type="entry name" value="INH-QAR"/>
</dbReference>
<dbReference type="EMBL" id="BMKN01000003">
    <property type="protein sequence ID" value="GGE62068.1"/>
    <property type="molecule type" value="Genomic_DNA"/>
</dbReference>
<dbReference type="GO" id="GO:0043565">
    <property type="term" value="F:sequence-specific DNA binding"/>
    <property type="evidence" value="ECO:0007669"/>
    <property type="project" value="InterPro"/>
</dbReference>
<dbReference type="Pfam" id="PF12833">
    <property type="entry name" value="HTH_18"/>
    <property type="match status" value="1"/>
</dbReference>
<evidence type="ECO:0000256" key="1">
    <source>
        <dbReference type="ARBA" id="ARBA00023015"/>
    </source>
</evidence>
<dbReference type="InterPro" id="IPR020449">
    <property type="entry name" value="Tscrpt_reg_AraC-type_HTH"/>
</dbReference>
<dbReference type="InterPro" id="IPR002818">
    <property type="entry name" value="DJ-1/PfpI"/>
</dbReference>
<protein>
    <submittedName>
        <fullName evidence="5">AraC family transcriptional regulator</fullName>
    </submittedName>
</protein>
<dbReference type="SUPFAM" id="SSF46689">
    <property type="entry name" value="Homeodomain-like"/>
    <property type="match status" value="2"/>
</dbReference>
<dbReference type="Gene3D" id="1.10.10.60">
    <property type="entry name" value="Homeodomain-like"/>
    <property type="match status" value="1"/>
</dbReference>
<reference evidence="5" key="1">
    <citation type="journal article" date="2014" name="Int. J. Syst. Evol. Microbiol.">
        <title>Complete genome sequence of Corynebacterium casei LMG S-19264T (=DSM 44701T), isolated from a smear-ripened cheese.</title>
        <authorList>
            <consortium name="US DOE Joint Genome Institute (JGI-PGF)"/>
            <person name="Walter F."/>
            <person name="Albersmeier A."/>
            <person name="Kalinowski J."/>
            <person name="Ruckert C."/>
        </authorList>
    </citation>
    <scope>NUCLEOTIDE SEQUENCE</scope>
    <source>
        <strain evidence="5">CGMCC 1.16012</strain>
    </source>
</reference>
<reference evidence="5" key="2">
    <citation type="submission" date="2020-09" db="EMBL/GenBank/DDBJ databases">
        <authorList>
            <person name="Sun Q."/>
            <person name="Zhou Y."/>
        </authorList>
    </citation>
    <scope>NUCLEOTIDE SEQUENCE</scope>
    <source>
        <strain evidence="5">CGMCC 1.16012</strain>
    </source>
</reference>
<evidence type="ECO:0000313" key="6">
    <source>
        <dbReference type="Proteomes" id="UP000606730"/>
    </source>
</evidence>
<keyword evidence="6" id="KW-1185">Reference proteome</keyword>
<gene>
    <name evidence="5" type="primary">glxA</name>
    <name evidence="5" type="ORF">GCM10011517_32170</name>
</gene>
<dbReference type="PRINTS" id="PR00032">
    <property type="entry name" value="HTHARAC"/>
</dbReference>
<name>A0A917AMK4_9RHOB</name>
<keyword evidence="3" id="KW-0804">Transcription</keyword>
<organism evidence="5 6">
    <name type="scientific">Actibacterium pelagium</name>
    <dbReference type="NCBI Taxonomy" id="2029103"/>
    <lineage>
        <taxon>Bacteria</taxon>
        <taxon>Pseudomonadati</taxon>
        <taxon>Pseudomonadota</taxon>
        <taxon>Alphaproteobacteria</taxon>
        <taxon>Rhodobacterales</taxon>
        <taxon>Roseobacteraceae</taxon>
        <taxon>Actibacterium</taxon>
    </lineage>
</organism>
<dbReference type="Proteomes" id="UP000606730">
    <property type="component" value="Unassembled WGS sequence"/>
</dbReference>
<dbReference type="CDD" id="cd03136">
    <property type="entry name" value="GATase1_AraC_ArgR_like"/>
    <property type="match status" value="1"/>
</dbReference>
<dbReference type="SMART" id="SM00342">
    <property type="entry name" value="HTH_ARAC"/>
    <property type="match status" value="1"/>
</dbReference>
<keyword evidence="2" id="KW-0238">DNA-binding</keyword>